<sequence length="229" mass="24572">MSDDDTSARLERAARLSGIGRLAESGQVDGRSVLSAIGGVRGVVEAMLPGFVFLIAYTFTRDLVLSIVLPLAVGVVFVVVRLIQRQPASPAIGGVLGIALSAVLALLNNRPEDYYIPGFWTNGGYFVVLLVSVLAGWPIIGVAAGFLTGEGTTWRADRRRRRVYAALTLMWCSLFALRLIVQIPLYYAGAIEALGTARLVMGIPLYAPLLVITWLVIRSLQRSGSRGAA</sequence>
<protein>
    <submittedName>
        <fullName evidence="3">DUF3159 domain-containing protein</fullName>
    </submittedName>
    <submittedName>
        <fullName evidence="2">Uncharacterized protein DUF3159</fullName>
    </submittedName>
</protein>
<keyword evidence="1" id="KW-0812">Transmembrane</keyword>
<dbReference type="RefSeq" id="WP_106565153.1">
    <property type="nucleotide sequence ID" value="NZ_PYAU01000001.1"/>
</dbReference>
<name>A0A2P8GZN5_9MICO</name>
<dbReference type="Proteomes" id="UP000241203">
    <property type="component" value="Unassembled WGS sequence"/>
</dbReference>
<reference evidence="2 4" key="1">
    <citation type="submission" date="2018-03" db="EMBL/GenBank/DDBJ databases">
        <title>Genomic Encyclopedia of Archaeal and Bacterial Type Strains, Phase II (KMG-II): from individual species to whole genera.</title>
        <authorList>
            <person name="Goeker M."/>
        </authorList>
    </citation>
    <scope>NUCLEOTIDE SEQUENCE [LARGE SCALE GENOMIC DNA]</scope>
    <source>
        <strain evidence="2 4">DSM 21548</strain>
    </source>
</reference>
<dbReference type="EMBL" id="RZGY01000001">
    <property type="protein sequence ID" value="RUQ86159.1"/>
    <property type="molecule type" value="Genomic_DNA"/>
</dbReference>
<dbReference type="Proteomes" id="UP000268291">
    <property type="component" value="Unassembled WGS sequence"/>
</dbReference>
<accession>A0A2P8GZN5</accession>
<keyword evidence="1" id="KW-0472">Membrane</keyword>
<evidence type="ECO:0000256" key="1">
    <source>
        <dbReference type="SAM" id="Phobius"/>
    </source>
</evidence>
<evidence type="ECO:0000313" key="3">
    <source>
        <dbReference type="EMBL" id="RUQ86159.1"/>
    </source>
</evidence>
<feature type="transmembrane region" description="Helical" evidence="1">
    <location>
        <begin position="163"/>
        <end position="187"/>
    </location>
</feature>
<feature type="transmembrane region" description="Helical" evidence="1">
    <location>
        <begin position="199"/>
        <end position="217"/>
    </location>
</feature>
<keyword evidence="1" id="KW-1133">Transmembrane helix</keyword>
<dbReference type="PIRSF" id="PIRSF010219">
    <property type="entry name" value="UCP010219"/>
    <property type="match status" value="1"/>
</dbReference>
<feature type="transmembrane region" description="Helical" evidence="1">
    <location>
        <begin position="90"/>
        <end position="107"/>
    </location>
</feature>
<evidence type="ECO:0000313" key="2">
    <source>
        <dbReference type="EMBL" id="PSL39436.1"/>
    </source>
</evidence>
<reference evidence="3 5" key="2">
    <citation type="submission" date="2018-12" db="EMBL/GenBank/DDBJ databases">
        <authorList>
            <person name="hu s."/>
            <person name="Xu Y."/>
            <person name="Xu B."/>
            <person name="Li F."/>
        </authorList>
    </citation>
    <scope>NUCLEOTIDE SEQUENCE [LARGE SCALE GENOMIC DNA]</scope>
    <source>
        <strain evidence="3 5">KSW2-17</strain>
    </source>
</reference>
<gene>
    <name evidence="2" type="ORF">CLV49_3072</name>
    <name evidence="3" type="ORF">ELQ93_03890</name>
</gene>
<organism evidence="2 4">
    <name type="scientific">Labedella gwakjiensis</name>
    <dbReference type="NCBI Taxonomy" id="390269"/>
    <lineage>
        <taxon>Bacteria</taxon>
        <taxon>Bacillati</taxon>
        <taxon>Actinomycetota</taxon>
        <taxon>Actinomycetes</taxon>
        <taxon>Micrococcales</taxon>
        <taxon>Microbacteriaceae</taxon>
        <taxon>Labedella</taxon>
    </lineage>
</organism>
<dbReference type="OrthoDB" id="5244221at2"/>
<proteinExistence type="predicted"/>
<dbReference type="Pfam" id="PF11361">
    <property type="entry name" value="DUF3159"/>
    <property type="match status" value="1"/>
</dbReference>
<evidence type="ECO:0000313" key="4">
    <source>
        <dbReference type="Proteomes" id="UP000241203"/>
    </source>
</evidence>
<dbReference type="InterPro" id="IPR016566">
    <property type="entry name" value="UCP010219"/>
</dbReference>
<dbReference type="EMBL" id="PYAU01000001">
    <property type="protein sequence ID" value="PSL39436.1"/>
    <property type="molecule type" value="Genomic_DNA"/>
</dbReference>
<feature type="transmembrane region" description="Helical" evidence="1">
    <location>
        <begin position="127"/>
        <end position="151"/>
    </location>
</feature>
<feature type="transmembrane region" description="Helical" evidence="1">
    <location>
        <begin position="33"/>
        <end position="57"/>
    </location>
</feature>
<evidence type="ECO:0000313" key="5">
    <source>
        <dbReference type="Proteomes" id="UP000268291"/>
    </source>
</evidence>
<keyword evidence="5" id="KW-1185">Reference proteome</keyword>
<dbReference type="AlphaFoldDB" id="A0A2P8GZN5"/>
<comment type="caution">
    <text evidence="2">The sequence shown here is derived from an EMBL/GenBank/DDBJ whole genome shotgun (WGS) entry which is preliminary data.</text>
</comment>
<feature type="transmembrane region" description="Helical" evidence="1">
    <location>
        <begin position="63"/>
        <end position="83"/>
    </location>
</feature>